<dbReference type="GO" id="GO:0005509">
    <property type="term" value="F:calcium ion binding"/>
    <property type="evidence" value="ECO:0007669"/>
    <property type="project" value="InterPro"/>
</dbReference>
<dbReference type="SUPFAM" id="SSF47473">
    <property type="entry name" value="EF-hand"/>
    <property type="match status" value="1"/>
</dbReference>
<proteinExistence type="predicted"/>
<dbReference type="InterPro" id="IPR018247">
    <property type="entry name" value="EF_Hand_1_Ca_BS"/>
</dbReference>
<name>A0A418X5M0_9BURK</name>
<keyword evidence="2" id="KW-1133">Transmembrane helix</keyword>
<keyword evidence="2" id="KW-0812">Transmembrane</keyword>
<dbReference type="Pfam" id="PF13202">
    <property type="entry name" value="EF-hand_5"/>
    <property type="match status" value="2"/>
</dbReference>
<evidence type="ECO:0000256" key="1">
    <source>
        <dbReference type="SAM" id="MobiDB-lite"/>
    </source>
</evidence>
<dbReference type="InterPro" id="IPR011992">
    <property type="entry name" value="EF-hand-dom_pair"/>
</dbReference>
<dbReference type="Gene3D" id="1.10.238.10">
    <property type="entry name" value="EF-hand"/>
    <property type="match status" value="1"/>
</dbReference>
<dbReference type="Proteomes" id="UP000285190">
    <property type="component" value="Unassembled WGS sequence"/>
</dbReference>
<gene>
    <name evidence="4" type="ORF">D3870_01955</name>
</gene>
<evidence type="ECO:0000256" key="2">
    <source>
        <dbReference type="SAM" id="Phobius"/>
    </source>
</evidence>
<evidence type="ECO:0000313" key="4">
    <source>
        <dbReference type="EMBL" id="RJG07772.1"/>
    </source>
</evidence>
<feature type="transmembrane region" description="Helical" evidence="2">
    <location>
        <begin position="26"/>
        <end position="46"/>
    </location>
</feature>
<keyword evidence="2" id="KW-0472">Membrane</keyword>
<feature type="compositionally biased region" description="Basic and acidic residues" evidence="1">
    <location>
        <begin position="51"/>
        <end position="75"/>
    </location>
</feature>
<accession>A0A418X5M0</accession>
<feature type="region of interest" description="Disordered" evidence="1">
    <location>
        <begin position="48"/>
        <end position="75"/>
    </location>
</feature>
<dbReference type="EMBL" id="QYUN01000002">
    <property type="protein sequence ID" value="RJG07772.1"/>
    <property type="molecule type" value="Genomic_DNA"/>
</dbReference>
<dbReference type="PROSITE" id="PS00018">
    <property type="entry name" value="EF_HAND_1"/>
    <property type="match status" value="1"/>
</dbReference>
<dbReference type="AlphaFoldDB" id="A0A418X5M0"/>
<evidence type="ECO:0000259" key="3">
    <source>
        <dbReference type="PROSITE" id="PS50222"/>
    </source>
</evidence>
<organism evidence="4 5">
    <name type="scientific">Noviherbaspirillum cavernae</name>
    <dbReference type="NCBI Taxonomy" id="2320862"/>
    <lineage>
        <taxon>Bacteria</taxon>
        <taxon>Pseudomonadati</taxon>
        <taxon>Pseudomonadota</taxon>
        <taxon>Betaproteobacteria</taxon>
        <taxon>Burkholderiales</taxon>
        <taxon>Oxalobacteraceae</taxon>
        <taxon>Noviherbaspirillum</taxon>
    </lineage>
</organism>
<dbReference type="InterPro" id="IPR002048">
    <property type="entry name" value="EF_hand_dom"/>
</dbReference>
<sequence>MVKLILLTYIGSITQSHFRELSMQSTMVLCVIGALLGGAMGLAQSASDNAPELKRSGLPGKFDERLNAADQDRDGALTREEAARGNINTILENFDRLDINKDGKLTREEMRTLVRNKMSM</sequence>
<keyword evidence="5" id="KW-1185">Reference proteome</keyword>
<protein>
    <recommendedName>
        <fullName evidence="3">EF-hand domain-containing protein</fullName>
    </recommendedName>
</protein>
<evidence type="ECO:0000313" key="5">
    <source>
        <dbReference type="Proteomes" id="UP000285190"/>
    </source>
</evidence>
<reference evidence="4 5" key="1">
    <citation type="submission" date="2018-09" db="EMBL/GenBank/DDBJ databases">
        <authorList>
            <person name="Zhu H."/>
        </authorList>
    </citation>
    <scope>NUCLEOTIDE SEQUENCE [LARGE SCALE GENOMIC DNA]</scope>
    <source>
        <strain evidence="4 5">K2R10-39</strain>
    </source>
</reference>
<comment type="caution">
    <text evidence="4">The sequence shown here is derived from an EMBL/GenBank/DDBJ whole genome shotgun (WGS) entry which is preliminary data.</text>
</comment>
<dbReference type="PROSITE" id="PS50222">
    <property type="entry name" value="EF_HAND_2"/>
    <property type="match status" value="1"/>
</dbReference>
<feature type="domain" description="EF-hand" evidence="3">
    <location>
        <begin position="85"/>
        <end position="120"/>
    </location>
</feature>